<evidence type="ECO:0000313" key="4">
    <source>
        <dbReference type="EMBL" id="ANS78488.1"/>
    </source>
</evidence>
<sequence length="243" mass="26470">MNDRWRTFGAPALAVVTVVALCLGALVGWLSFGDRPPPDDGADAGFARDMSEHHAQAVQMSQLVMQRTEDEAVRRLAVDISNNQGFERGMMATWLQEWDLPRARGEERMAWMSMDGMNHAEMMDLPAGVPMPGMASPTEIQELTDDSGEEAEVLFLQLMTTHHLAGVEMADAALEEATQPEVLAAAQRMVDAQVGEIVLMQDMLEERGAEPREDVDAWVAEQEATEPAGDGTAPDGGSGEHDH</sequence>
<dbReference type="InterPro" id="IPR005183">
    <property type="entry name" value="DUF305_CopM-like"/>
</dbReference>
<evidence type="ECO:0000313" key="5">
    <source>
        <dbReference type="Proteomes" id="UP000092482"/>
    </source>
</evidence>
<keyword evidence="2" id="KW-0472">Membrane</keyword>
<dbReference type="PANTHER" id="PTHR36933:SF1">
    <property type="entry name" value="SLL0788 PROTEIN"/>
    <property type="match status" value="1"/>
</dbReference>
<gene>
    <name evidence="4" type="ORF">SGUI_1092</name>
</gene>
<dbReference type="Pfam" id="PF03713">
    <property type="entry name" value="DUF305"/>
    <property type="match status" value="1"/>
</dbReference>
<dbReference type="Proteomes" id="UP000092482">
    <property type="component" value="Chromosome"/>
</dbReference>
<organism evidence="4 5">
    <name type="scientific">Serinicoccus hydrothermalis</name>
    <dbReference type="NCBI Taxonomy" id="1758689"/>
    <lineage>
        <taxon>Bacteria</taxon>
        <taxon>Bacillati</taxon>
        <taxon>Actinomycetota</taxon>
        <taxon>Actinomycetes</taxon>
        <taxon>Micrococcales</taxon>
        <taxon>Ornithinimicrobiaceae</taxon>
        <taxon>Serinicoccus</taxon>
    </lineage>
</organism>
<evidence type="ECO:0000259" key="3">
    <source>
        <dbReference type="Pfam" id="PF03713"/>
    </source>
</evidence>
<dbReference type="EMBL" id="CP014989">
    <property type="protein sequence ID" value="ANS78488.1"/>
    <property type="molecule type" value="Genomic_DNA"/>
</dbReference>
<evidence type="ECO:0000256" key="1">
    <source>
        <dbReference type="SAM" id="MobiDB-lite"/>
    </source>
</evidence>
<dbReference type="STRING" id="1758689.SGUI_1092"/>
<dbReference type="KEGG" id="serj:SGUI_1092"/>
<keyword evidence="2" id="KW-0812">Transmembrane</keyword>
<reference evidence="4 5" key="1">
    <citation type="submission" date="2016-03" db="EMBL/GenBank/DDBJ databases">
        <title>Shallow-sea hydrothermal system.</title>
        <authorList>
            <person name="Tang K."/>
        </authorList>
    </citation>
    <scope>NUCLEOTIDE SEQUENCE [LARGE SCALE GENOMIC DNA]</scope>
    <source>
        <strain evidence="4 5">JLT9</strain>
    </source>
</reference>
<feature type="region of interest" description="Disordered" evidence="1">
    <location>
        <begin position="207"/>
        <end position="243"/>
    </location>
</feature>
<feature type="transmembrane region" description="Helical" evidence="2">
    <location>
        <begin position="12"/>
        <end position="32"/>
    </location>
</feature>
<name>A0A1B1NAN2_9MICO</name>
<dbReference type="OrthoDB" id="26872at2"/>
<proteinExistence type="predicted"/>
<dbReference type="Gene3D" id="1.20.1260.10">
    <property type="match status" value="1"/>
</dbReference>
<dbReference type="RefSeq" id="WP_066637308.1">
    <property type="nucleotide sequence ID" value="NZ_CP014989.1"/>
</dbReference>
<accession>A0A1B1NAN2</accession>
<dbReference type="PANTHER" id="PTHR36933">
    <property type="entry name" value="SLL0788 PROTEIN"/>
    <property type="match status" value="1"/>
</dbReference>
<protein>
    <submittedName>
        <fullName evidence="4">Secreted protein</fullName>
    </submittedName>
</protein>
<dbReference type="InterPro" id="IPR012347">
    <property type="entry name" value="Ferritin-like"/>
</dbReference>
<feature type="domain" description="DUF305" evidence="3">
    <location>
        <begin position="43"/>
        <end position="204"/>
    </location>
</feature>
<keyword evidence="2" id="KW-1133">Transmembrane helix</keyword>
<evidence type="ECO:0000256" key="2">
    <source>
        <dbReference type="SAM" id="Phobius"/>
    </source>
</evidence>
<dbReference type="AlphaFoldDB" id="A0A1B1NAN2"/>
<keyword evidence="5" id="KW-1185">Reference proteome</keyword>